<dbReference type="Proteomes" id="UP000056090">
    <property type="component" value="Chromosome"/>
</dbReference>
<dbReference type="GeneID" id="78254472"/>
<dbReference type="InterPro" id="IPR027417">
    <property type="entry name" value="P-loop_NTPase"/>
</dbReference>
<evidence type="ECO:0000313" key="2">
    <source>
        <dbReference type="EMBL" id="AIF98287.1"/>
    </source>
</evidence>
<proteinExistence type="predicted"/>
<dbReference type="AlphaFoldDB" id="A0A075P4Q2"/>
<dbReference type="eggNOG" id="COG0572">
    <property type="taxonomic scope" value="Bacteria"/>
</dbReference>
<protein>
    <recommendedName>
        <fullName evidence="1">Phosphoribulokinase/uridine kinase domain-containing protein</fullName>
    </recommendedName>
</protein>
<evidence type="ECO:0000259" key="1">
    <source>
        <dbReference type="Pfam" id="PF00485"/>
    </source>
</evidence>
<feature type="domain" description="Phosphoribulokinase/uridine kinase" evidence="1">
    <location>
        <begin position="75"/>
        <end position="164"/>
    </location>
</feature>
<dbReference type="KEGG" id="aal:EP13_06010"/>
<evidence type="ECO:0000313" key="3">
    <source>
        <dbReference type="Proteomes" id="UP000056090"/>
    </source>
</evidence>
<dbReference type="Gene3D" id="3.40.50.300">
    <property type="entry name" value="P-loop containing nucleotide triphosphate hydrolases"/>
    <property type="match status" value="1"/>
</dbReference>
<dbReference type="SUPFAM" id="SSF52540">
    <property type="entry name" value="P-loop containing nucleoside triphosphate hydrolases"/>
    <property type="match status" value="1"/>
</dbReference>
<dbReference type="RefSeq" id="WP_044056483.1">
    <property type="nucleotide sequence ID" value="NZ_CBCSKJ010000001.1"/>
</dbReference>
<name>A0A075P4Q2_9ALTE</name>
<dbReference type="Pfam" id="PF00485">
    <property type="entry name" value="PRK"/>
    <property type="match status" value="1"/>
</dbReference>
<gene>
    <name evidence="2" type="ORF">EP13_06010</name>
</gene>
<dbReference type="GO" id="GO:0016301">
    <property type="term" value="F:kinase activity"/>
    <property type="evidence" value="ECO:0007669"/>
    <property type="project" value="InterPro"/>
</dbReference>
<dbReference type="PANTHER" id="PTHR37816">
    <property type="entry name" value="YALI0E33011P"/>
    <property type="match status" value="1"/>
</dbReference>
<keyword evidence="3" id="KW-1185">Reference proteome</keyword>
<accession>A0A075P4Q2</accession>
<reference evidence="2 3" key="1">
    <citation type="submission" date="2014-06" db="EMBL/GenBank/DDBJ databases">
        <title>Genomes of Alteromonas australica, a world apart.</title>
        <authorList>
            <person name="Gonzaga A."/>
            <person name="Lopez-Perez M."/>
            <person name="Rodriguez-Valera F."/>
        </authorList>
    </citation>
    <scope>NUCLEOTIDE SEQUENCE [LARGE SCALE GENOMIC DNA]</scope>
    <source>
        <strain evidence="2 3">H 17</strain>
    </source>
</reference>
<dbReference type="EMBL" id="CP008849">
    <property type="protein sequence ID" value="AIF98287.1"/>
    <property type="molecule type" value="Genomic_DNA"/>
</dbReference>
<dbReference type="InterPro" id="IPR052922">
    <property type="entry name" value="Cytidylate_Kinase-2"/>
</dbReference>
<dbReference type="PANTHER" id="PTHR37816:SF2">
    <property type="entry name" value="DNA TOPOLOGY MODULATION PROTEIN FLAR-RELATED PROTEIN"/>
    <property type="match status" value="1"/>
</dbReference>
<dbReference type="InterPro" id="IPR006083">
    <property type="entry name" value="PRK/URK"/>
</dbReference>
<sequence length="185" mass="20800">MKVVAISGISGCGKTSLVKTLSHSLSCPSVLFDDFVDDQTYPKDIKKWVTNGANVLDVETPRMDKALLELVSRSEAEYIFVEEPFGKCREPISALIDKVVLLDMPLEICLSRVIQRNIAQSGLDSSENIKQYLVKYNEFLRDAYIKTNMQTRGTSDLILNKVQSVEALEESVIQWLRAGANYQTF</sequence>
<organism evidence="2 3">
    <name type="scientific">Alteromonas australica</name>
    <dbReference type="NCBI Taxonomy" id="589873"/>
    <lineage>
        <taxon>Bacteria</taxon>
        <taxon>Pseudomonadati</taxon>
        <taxon>Pseudomonadota</taxon>
        <taxon>Gammaproteobacteria</taxon>
        <taxon>Alteromonadales</taxon>
        <taxon>Alteromonadaceae</taxon>
        <taxon>Alteromonas/Salinimonas group</taxon>
        <taxon>Alteromonas</taxon>
    </lineage>
</organism>
<dbReference type="GO" id="GO:0005524">
    <property type="term" value="F:ATP binding"/>
    <property type="evidence" value="ECO:0007669"/>
    <property type="project" value="InterPro"/>
</dbReference>